<evidence type="ECO:0000259" key="6">
    <source>
        <dbReference type="Pfam" id="PF01699"/>
    </source>
</evidence>
<feature type="domain" description="Sodium/calcium exchanger membrane region" evidence="6">
    <location>
        <begin position="217"/>
        <end position="359"/>
    </location>
</feature>
<dbReference type="PANTHER" id="PTHR37958:SF1">
    <property type="entry name" value="SODIUM-POTASSIUM_PROTON ANTIPORTER CHAA"/>
    <property type="match status" value="1"/>
</dbReference>
<evidence type="ECO:0000313" key="8">
    <source>
        <dbReference type="EMBL" id="VVN34280.1"/>
    </source>
</evidence>
<evidence type="ECO:0000256" key="5">
    <source>
        <dbReference type="SAM" id="Phobius"/>
    </source>
</evidence>
<reference evidence="7 9" key="2">
    <citation type="submission" date="2024-03" db="EMBL/GenBank/DDBJ databases">
        <authorList>
            <person name="Alaster D. Moffat"/>
            <person name="Govind Chandra"/>
            <person name="Andrew W. Truman"/>
        </authorList>
    </citation>
    <scope>NUCLEOTIDE SEQUENCE [LARGE SCALE GENOMIC DNA]</scope>
    <source>
        <strain evidence="7">PS652</strain>
    </source>
</reference>
<keyword evidence="4 5" id="KW-0472">Membrane</keyword>
<feature type="transmembrane region" description="Helical" evidence="5">
    <location>
        <begin position="251"/>
        <end position="274"/>
    </location>
</feature>
<dbReference type="EMBL" id="CABVHG010000044">
    <property type="protein sequence ID" value="VVN34280.1"/>
    <property type="molecule type" value="Genomic_DNA"/>
</dbReference>
<dbReference type="GO" id="GO:0015386">
    <property type="term" value="F:potassium:proton antiporter activity"/>
    <property type="evidence" value="ECO:0007669"/>
    <property type="project" value="TreeGrafter"/>
</dbReference>
<evidence type="ECO:0000256" key="4">
    <source>
        <dbReference type="ARBA" id="ARBA00023136"/>
    </source>
</evidence>
<dbReference type="RefSeq" id="WP_038997326.1">
    <property type="nucleotide sequence ID" value="NZ_OZ024668.1"/>
</dbReference>
<dbReference type="InterPro" id="IPR044880">
    <property type="entry name" value="NCX_ion-bd_dom_sf"/>
</dbReference>
<dbReference type="Proteomes" id="UP000326595">
    <property type="component" value="Chromosome"/>
</dbReference>
<feature type="transmembrane region" description="Helical" evidence="5">
    <location>
        <begin position="281"/>
        <end position="299"/>
    </location>
</feature>
<dbReference type="Pfam" id="PF01699">
    <property type="entry name" value="Na_Ca_ex"/>
    <property type="match status" value="2"/>
</dbReference>
<protein>
    <submittedName>
        <fullName evidence="8">Sodium-potassium/proton antiporter ChaA</fullName>
    </submittedName>
</protein>
<evidence type="ECO:0000256" key="2">
    <source>
        <dbReference type="ARBA" id="ARBA00022692"/>
    </source>
</evidence>
<feature type="transmembrane region" description="Helical" evidence="5">
    <location>
        <begin position="344"/>
        <end position="361"/>
    </location>
</feature>
<dbReference type="GO" id="GO:0015385">
    <property type="term" value="F:sodium:proton antiporter activity"/>
    <property type="evidence" value="ECO:0007669"/>
    <property type="project" value="TreeGrafter"/>
</dbReference>
<evidence type="ECO:0000256" key="1">
    <source>
        <dbReference type="ARBA" id="ARBA00004141"/>
    </source>
</evidence>
<feature type="transmembrane region" description="Helical" evidence="5">
    <location>
        <begin position="136"/>
        <end position="157"/>
    </location>
</feature>
<feature type="domain" description="Sodium/calcium exchanger membrane region" evidence="6">
    <location>
        <begin position="38"/>
        <end position="185"/>
    </location>
</feature>
<evidence type="ECO:0000256" key="3">
    <source>
        <dbReference type="ARBA" id="ARBA00022989"/>
    </source>
</evidence>
<feature type="transmembrane region" description="Helical" evidence="5">
    <location>
        <begin position="36"/>
        <end position="56"/>
    </location>
</feature>
<evidence type="ECO:0000313" key="9">
    <source>
        <dbReference type="Proteomes" id="UP000326595"/>
    </source>
</evidence>
<dbReference type="GO" id="GO:0005886">
    <property type="term" value="C:plasma membrane"/>
    <property type="evidence" value="ECO:0007669"/>
    <property type="project" value="TreeGrafter"/>
</dbReference>
<feature type="transmembrane region" description="Helical" evidence="5">
    <location>
        <begin position="68"/>
        <end position="90"/>
    </location>
</feature>
<sequence>MLGLLNQEKPLLLAVLLAALAWPLQGLLLGHGHGVALLAGVVLVVAIICASMRVAQHAELLAEKVGDPYGTMILTLSAVMVEVLILAIMMSNQASPTLVRDTIYSAVMLDINGILGLAALMGGLKHGEQSYNDDSARTYSVMIMTAMGVSMVVPEFIPRADWKLYSGFTIAAMVVLYALFLRMQVGPHSYFFSYSYPQKKRRDPQGGAAAPVNKVRSIAILVSGVVIIGLLAEVMSHTLDYGLEGSGAPPVLMAIVVAAISAAPEILTALRAALANRMQSVVNIALGASLSTVILTVPLMEAMALYTGQPFQMAMTPVQTVMVFITLIVSAINLNDGETNAIEGMTHFVLFATFIMLALLGL</sequence>
<proteinExistence type="predicted"/>
<accession>A0A5E6WZQ4</accession>
<reference evidence="8" key="1">
    <citation type="submission" date="2019-09" db="EMBL/GenBank/DDBJ databases">
        <authorList>
            <person name="Chandra G."/>
            <person name="Truman W A."/>
        </authorList>
    </citation>
    <scope>NUCLEOTIDE SEQUENCE [LARGE SCALE GENOMIC DNA]</scope>
    <source>
        <strain evidence="8">PS652</strain>
    </source>
</reference>
<name>A0A5E6WZQ4_PSEFL</name>
<feature type="transmembrane region" description="Helical" evidence="5">
    <location>
        <begin position="102"/>
        <end position="124"/>
    </location>
</feature>
<dbReference type="PANTHER" id="PTHR37958">
    <property type="entry name" value="SODIUM-POTASSIUM/PROTON ANTIPORTER CHAA"/>
    <property type="match status" value="1"/>
</dbReference>
<dbReference type="InterPro" id="IPR052946">
    <property type="entry name" value="Alkaline_pH_Ca-Antiporter"/>
</dbReference>
<dbReference type="InterPro" id="IPR004837">
    <property type="entry name" value="NaCa_Exmemb"/>
</dbReference>
<feature type="transmembrane region" description="Helical" evidence="5">
    <location>
        <begin position="163"/>
        <end position="181"/>
    </location>
</feature>
<evidence type="ECO:0000313" key="7">
    <source>
        <dbReference type="EMBL" id="CAK9891443.1"/>
    </source>
</evidence>
<keyword evidence="3 5" id="KW-1133">Transmembrane helix</keyword>
<dbReference type="Gene3D" id="1.20.1420.30">
    <property type="entry name" value="NCX, central ion-binding region"/>
    <property type="match status" value="1"/>
</dbReference>
<keyword evidence="2 5" id="KW-0812">Transmembrane</keyword>
<comment type="subcellular location">
    <subcellularLocation>
        <location evidence="1">Membrane</location>
        <topology evidence="1">Multi-pass membrane protein</topology>
    </subcellularLocation>
</comment>
<feature type="transmembrane region" description="Helical" evidence="5">
    <location>
        <begin position="311"/>
        <end position="332"/>
    </location>
</feature>
<dbReference type="EMBL" id="OZ024668">
    <property type="protein sequence ID" value="CAK9891443.1"/>
    <property type="molecule type" value="Genomic_DNA"/>
</dbReference>
<dbReference type="AlphaFoldDB" id="A0A5E6WZQ4"/>
<organism evidence="8">
    <name type="scientific">Pseudomonas fluorescens</name>
    <dbReference type="NCBI Taxonomy" id="294"/>
    <lineage>
        <taxon>Bacteria</taxon>
        <taxon>Pseudomonadati</taxon>
        <taxon>Pseudomonadota</taxon>
        <taxon>Gammaproteobacteria</taxon>
        <taxon>Pseudomonadales</taxon>
        <taxon>Pseudomonadaceae</taxon>
        <taxon>Pseudomonas</taxon>
    </lineage>
</organism>
<gene>
    <name evidence="8" type="primary">chaA</name>
    <name evidence="7" type="ORF">PS652_04304</name>
    <name evidence="8" type="ORF">PS652_05024</name>
</gene>